<dbReference type="InterPro" id="IPR029058">
    <property type="entry name" value="AB_hydrolase_fold"/>
</dbReference>
<dbReference type="PANTHER" id="PTHR37017">
    <property type="entry name" value="AB HYDROLASE-1 DOMAIN-CONTAINING PROTEIN-RELATED"/>
    <property type="match status" value="1"/>
</dbReference>
<dbReference type="InterPro" id="IPR052897">
    <property type="entry name" value="Sec-Metab_Biosynth_Hydrolase"/>
</dbReference>
<dbReference type="SUPFAM" id="SSF53474">
    <property type="entry name" value="alpha/beta-Hydrolases"/>
    <property type="match status" value="1"/>
</dbReference>
<dbReference type="InterPro" id="IPR000073">
    <property type="entry name" value="AB_hydrolase_1"/>
</dbReference>
<dbReference type="Gene3D" id="3.40.50.1820">
    <property type="entry name" value="alpha/beta hydrolase"/>
    <property type="match status" value="1"/>
</dbReference>
<keyword evidence="2" id="KW-0378">Hydrolase</keyword>
<keyword evidence="3" id="KW-1185">Reference proteome</keyword>
<evidence type="ECO:0000313" key="3">
    <source>
        <dbReference type="Proteomes" id="UP000294513"/>
    </source>
</evidence>
<comment type="caution">
    <text evidence="2">The sequence shown here is derived from an EMBL/GenBank/DDBJ whole genome shotgun (WGS) entry which is preliminary data.</text>
</comment>
<dbReference type="Pfam" id="PF12697">
    <property type="entry name" value="Abhydrolase_6"/>
    <property type="match status" value="1"/>
</dbReference>
<gene>
    <name evidence="2" type="ORF">E1298_19090</name>
</gene>
<organism evidence="2 3">
    <name type="scientific">Actinomadura rubrisoli</name>
    <dbReference type="NCBI Taxonomy" id="2530368"/>
    <lineage>
        <taxon>Bacteria</taxon>
        <taxon>Bacillati</taxon>
        <taxon>Actinomycetota</taxon>
        <taxon>Actinomycetes</taxon>
        <taxon>Streptosporangiales</taxon>
        <taxon>Thermomonosporaceae</taxon>
        <taxon>Actinomadura</taxon>
    </lineage>
</organism>
<evidence type="ECO:0000259" key="1">
    <source>
        <dbReference type="Pfam" id="PF12697"/>
    </source>
</evidence>
<dbReference type="RefSeq" id="WP_131895083.1">
    <property type="nucleotide sequence ID" value="NZ_SMKU01000094.1"/>
</dbReference>
<accession>A0A4R5BEL0</accession>
<proteinExistence type="predicted"/>
<sequence length="251" mass="25679">MSSPAGTPAGRATVVLVHGGFLGPWVWEGVEARLAAAGVPSVGVALPSVGRPPGLGDLTADVAAVRAALERLEAPVVLCGHSYAGMVITEAAAGPASPVTRLVYLTSAIPDVGDTVASLPTSPAPCVVAGTGPDISRLRIDAVSVTDGVMTMSRQGALVGLFHDCAPARAERAIERLRPMNASTGGTPVKVAAWREIPAVHVRAQDDRLPETIAREFVPETVLEVPGGHCPQWSHPDPVADLLIAQAAIAS</sequence>
<dbReference type="Proteomes" id="UP000294513">
    <property type="component" value="Unassembled WGS sequence"/>
</dbReference>
<dbReference type="PANTHER" id="PTHR37017:SF11">
    <property type="entry name" value="ESTERASE_LIPASE_THIOESTERASE DOMAIN-CONTAINING PROTEIN"/>
    <property type="match status" value="1"/>
</dbReference>
<evidence type="ECO:0000313" key="2">
    <source>
        <dbReference type="EMBL" id="TDD85018.1"/>
    </source>
</evidence>
<reference evidence="2 3" key="1">
    <citation type="submission" date="2019-03" db="EMBL/GenBank/DDBJ databases">
        <title>Draft genome sequences of novel Actinobacteria.</title>
        <authorList>
            <person name="Sahin N."/>
            <person name="Ay H."/>
            <person name="Saygin H."/>
        </authorList>
    </citation>
    <scope>NUCLEOTIDE SEQUENCE [LARGE SCALE GENOMIC DNA]</scope>
    <source>
        <strain evidence="2 3">H3C3</strain>
    </source>
</reference>
<protein>
    <submittedName>
        <fullName evidence="2">Alpha/beta hydrolase</fullName>
    </submittedName>
</protein>
<name>A0A4R5BEL0_9ACTN</name>
<feature type="domain" description="AB hydrolase-1" evidence="1">
    <location>
        <begin position="14"/>
        <end position="241"/>
    </location>
</feature>
<dbReference type="OrthoDB" id="9814966at2"/>
<dbReference type="AlphaFoldDB" id="A0A4R5BEL0"/>
<dbReference type="EMBL" id="SMKU01000094">
    <property type="protein sequence ID" value="TDD85018.1"/>
    <property type="molecule type" value="Genomic_DNA"/>
</dbReference>
<dbReference type="GO" id="GO:0016787">
    <property type="term" value="F:hydrolase activity"/>
    <property type="evidence" value="ECO:0007669"/>
    <property type="project" value="UniProtKB-KW"/>
</dbReference>